<accession>A0A8J5C985</accession>
<dbReference type="AlphaFoldDB" id="A0A8J5C985"/>
<dbReference type="Proteomes" id="UP000770661">
    <property type="component" value="Unassembled WGS sequence"/>
</dbReference>
<evidence type="ECO:0000256" key="1">
    <source>
        <dbReference type="SAM" id="MobiDB-lite"/>
    </source>
</evidence>
<dbReference type="EMBL" id="JACEEZ010016744">
    <property type="protein sequence ID" value="KAG0718038.1"/>
    <property type="molecule type" value="Genomic_DNA"/>
</dbReference>
<gene>
    <name evidence="2" type="ORF">GWK47_053276</name>
</gene>
<comment type="caution">
    <text evidence="2">The sequence shown here is derived from an EMBL/GenBank/DDBJ whole genome shotgun (WGS) entry which is preliminary data.</text>
</comment>
<protein>
    <submittedName>
        <fullName evidence="2">Uncharacterized protein</fullName>
    </submittedName>
</protein>
<keyword evidence="3" id="KW-1185">Reference proteome</keyword>
<name>A0A8J5C985_CHIOP</name>
<evidence type="ECO:0000313" key="3">
    <source>
        <dbReference type="Proteomes" id="UP000770661"/>
    </source>
</evidence>
<organism evidence="2 3">
    <name type="scientific">Chionoecetes opilio</name>
    <name type="common">Atlantic snow crab</name>
    <name type="synonym">Cancer opilio</name>
    <dbReference type="NCBI Taxonomy" id="41210"/>
    <lineage>
        <taxon>Eukaryota</taxon>
        <taxon>Metazoa</taxon>
        <taxon>Ecdysozoa</taxon>
        <taxon>Arthropoda</taxon>
        <taxon>Crustacea</taxon>
        <taxon>Multicrustacea</taxon>
        <taxon>Malacostraca</taxon>
        <taxon>Eumalacostraca</taxon>
        <taxon>Eucarida</taxon>
        <taxon>Decapoda</taxon>
        <taxon>Pleocyemata</taxon>
        <taxon>Brachyura</taxon>
        <taxon>Eubrachyura</taxon>
        <taxon>Majoidea</taxon>
        <taxon>Majidae</taxon>
        <taxon>Chionoecetes</taxon>
    </lineage>
</organism>
<sequence length="136" mass="14827">MPVCTGPYAGVETEVKAVVLLLTPEPWAPSWPLVIRKVLFNSRYISTRHILTPPALSHAVQQMEVMEEGEGHLSNREPSSGRAPLPPRLYSPGPGITKRGCLRPTDGGTGEEREGGGREAVSFRIWRHAIAAQNPP</sequence>
<proteinExistence type="predicted"/>
<dbReference type="OrthoDB" id="6250964at2759"/>
<feature type="region of interest" description="Disordered" evidence="1">
    <location>
        <begin position="66"/>
        <end position="119"/>
    </location>
</feature>
<evidence type="ECO:0000313" key="2">
    <source>
        <dbReference type="EMBL" id="KAG0718038.1"/>
    </source>
</evidence>
<reference evidence="2" key="1">
    <citation type="submission" date="2020-07" db="EMBL/GenBank/DDBJ databases">
        <title>The High-quality genome of the commercially important snow crab, Chionoecetes opilio.</title>
        <authorList>
            <person name="Jeong J.-H."/>
            <person name="Ryu S."/>
        </authorList>
    </citation>
    <scope>NUCLEOTIDE SEQUENCE</scope>
    <source>
        <strain evidence="2">MADBK_172401_WGS</strain>
        <tissue evidence="2">Digestive gland</tissue>
    </source>
</reference>